<dbReference type="Gene3D" id="1.10.10.10">
    <property type="entry name" value="Winged helix-like DNA-binding domain superfamily/Winged helix DNA-binding domain"/>
    <property type="match status" value="1"/>
</dbReference>
<dbReference type="EMBL" id="LGFG01000049">
    <property type="protein sequence ID" value="KUK23126.1"/>
    <property type="molecule type" value="Genomic_DNA"/>
</dbReference>
<dbReference type="Gene3D" id="3.30.420.40">
    <property type="match status" value="2"/>
</dbReference>
<comment type="caution">
    <text evidence="1">The sequence shown here is derived from an EMBL/GenBank/DDBJ whole genome shotgun (WGS) entry which is preliminary data.</text>
</comment>
<dbReference type="InterPro" id="IPR036388">
    <property type="entry name" value="WH-like_DNA-bd_sf"/>
</dbReference>
<evidence type="ECO:0000313" key="1">
    <source>
        <dbReference type="EMBL" id="KUK23126.1"/>
    </source>
</evidence>
<dbReference type="PANTHER" id="PTHR18964">
    <property type="entry name" value="ROK (REPRESSOR, ORF, KINASE) FAMILY"/>
    <property type="match status" value="1"/>
</dbReference>
<protein>
    <submittedName>
        <fullName evidence="1">ROK family protein</fullName>
    </submittedName>
</protein>
<dbReference type="PATRIC" id="fig|93930.3.peg.1619"/>
<dbReference type="Pfam" id="PF00480">
    <property type="entry name" value="ROK"/>
    <property type="match status" value="1"/>
</dbReference>
<sequence length="389" mass="44381">MNERRKLALHKKLNPRSMKQENKRMILRYLIESGPHSRVEIAKKTGLAQSAIWRIVEELINEGLIEEKGMATGRRRRAVTYGPTRSFVTAIIYNVEVLETLVAVGFLDGTWRIVERFPTPRVFEEFKEKVKESYENILRTHTLNESISKLVFSLPGIVNTEKRLLIHAPNLGWRDVDFQKEFEGLGFDVMVENDSNLSLLAEEFFSQDVKSSSVSFFLYFGEGIGGAISVNGSIVRGKNFAAGEIGHVVLDISSNREVEDFLSISKLIAEVEKKVNLQGEFLEEKFRYLKRLWFSGEERVRKIMDNYLRCVAVVLKNVIYFLNPGVIVLGGIVNDLWETFGSFIKKELEKITDREIADVLIRDTIFKEVPPSLVGGNVLVIEEFLRSVG</sequence>
<dbReference type="SUPFAM" id="SSF46785">
    <property type="entry name" value="Winged helix' DNA-binding domain"/>
    <property type="match status" value="1"/>
</dbReference>
<dbReference type="PANTHER" id="PTHR18964:SF110">
    <property type="entry name" value="TRANSCRIPTIONAL REGULATOR, XYLR-RELATED"/>
    <property type="match status" value="1"/>
</dbReference>
<dbReference type="InterPro" id="IPR011991">
    <property type="entry name" value="ArsR-like_HTH"/>
</dbReference>
<dbReference type="CDD" id="cd00090">
    <property type="entry name" value="HTH_ARSR"/>
    <property type="match status" value="1"/>
</dbReference>
<organism evidence="1 2">
    <name type="scientific">Thermotoga petrophila</name>
    <dbReference type="NCBI Taxonomy" id="93929"/>
    <lineage>
        <taxon>Bacteria</taxon>
        <taxon>Thermotogati</taxon>
        <taxon>Thermotogota</taxon>
        <taxon>Thermotogae</taxon>
        <taxon>Thermotogales</taxon>
        <taxon>Thermotogaceae</taxon>
        <taxon>Thermotoga</taxon>
    </lineage>
</organism>
<dbReference type="SUPFAM" id="SSF53067">
    <property type="entry name" value="Actin-like ATPase domain"/>
    <property type="match status" value="1"/>
</dbReference>
<dbReference type="Proteomes" id="UP000058636">
    <property type="component" value="Unassembled WGS sequence"/>
</dbReference>
<proteinExistence type="predicted"/>
<gene>
    <name evidence="1" type="ORF">XD57_0768</name>
</gene>
<evidence type="ECO:0000313" key="2">
    <source>
        <dbReference type="Proteomes" id="UP000058636"/>
    </source>
</evidence>
<dbReference type="AlphaFoldDB" id="A0A117L2K0"/>
<dbReference type="Pfam" id="PF13412">
    <property type="entry name" value="HTH_24"/>
    <property type="match status" value="1"/>
</dbReference>
<dbReference type="InterPro" id="IPR000600">
    <property type="entry name" value="ROK"/>
</dbReference>
<accession>A0A117L2K0</accession>
<dbReference type="InterPro" id="IPR036390">
    <property type="entry name" value="WH_DNA-bd_sf"/>
</dbReference>
<reference evidence="1 2" key="1">
    <citation type="journal article" date="2015" name="MBio">
        <title>Genome-Resolved Metagenomic Analysis Reveals Roles for Candidate Phyla and Other Microbial Community Members in Biogeochemical Transformations in Oil Reservoirs.</title>
        <authorList>
            <person name="Hu P."/>
            <person name="Tom L."/>
            <person name="Singh A."/>
            <person name="Thomas B.C."/>
            <person name="Baker B.J."/>
            <person name="Piceno Y.M."/>
            <person name="Andersen G.L."/>
            <person name="Banfield J.F."/>
        </authorList>
    </citation>
    <scope>NUCLEOTIDE SEQUENCE [LARGE SCALE GENOMIC DNA]</scope>
    <source>
        <strain evidence="1">46_26</strain>
    </source>
</reference>
<name>A0A117L2K0_9THEM</name>
<dbReference type="InterPro" id="IPR043129">
    <property type="entry name" value="ATPase_NBD"/>
</dbReference>